<gene>
    <name evidence="3" type="ORF">Q3V37_20660</name>
</gene>
<dbReference type="InterPro" id="IPR023210">
    <property type="entry name" value="NADP_OxRdtase_dom"/>
</dbReference>
<dbReference type="SUPFAM" id="SSF51430">
    <property type="entry name" value="NAD(P)-linked oxidoreductase"/>
    <property type="match status" value="1"/>
</dbReference>
<dbReference type="KEGG" id="mprn:Q3V37_20660"/>
<evidence type="ECO:0000259" key="2">
    <source>
        <dbReference type="Pfam" id="PF00248"/>
    </source>
</evidence>
<dbReference type="Proteomes" id="UP001235874">
    <property type="component" value="Chromosome"/>
</dbReference>
<organism evidence="3 4">
    <name type="scientific">Micromonospora profundi</name>
    <dbReference type="NCBI Taxonomy" id="1420889"/>
    <lineage>
        <taxon>Bacteria</taxon>
        <taxon>Bacillati</taxon>
        <taxon>Actinomycetota</taxon>
        <taxon>Actinomycetes</taxon>
        <taxon>Micromonosporales</taxon>
        <taxon>Micromonosporaceae</taxon>
        <taxon>Micromonospora</taxon>
    </lineage>
</organism>
<dbReference type="PRINTS" id="PR00069">
    <property type="entry name" value="ALDKETRDTASE"/>
</dbReference>
<name>A0AAJ6HTR4_9ACTN</name>
<dbReference type="AlphaFoldDB" id="A0AAJ6HTR4"/>
<feature type="domain" description="NADP-dependent oxidoreductase" evidence="2">
    <location>
        <begin position="21"/>
        <end position="295"/>
    </location>
</feature>
<dbReference type="Pfam" id="PF00248">
    <property type="entry name" value="Aldo_ket_red"/>
    <property type="match status" value="1"/>
</dbReference>
<protein>
    <submittedName>
        <fullName evidence="3">Aldo/keto reductase</fullName>
    </submittedName>
</protein>
<dbReference type="GO" id="GO:0016491">
    <property type="term" value="F:oxidoreductase activity"/>
    <property type="evidence" value="ECO:0007669"/>
    <property type="project" value="UniProtKB-KW"/>
</dbReference>
<evidence type="ECO:0000313" key="4">
    <source>
        <dbReference type="Proteomes" id="UP001235874"/>
    </source>
</evidence>
<dbReference type="EMBL" id="CP130472">
    <property type="protein sequence ID" value="WLS43809.1"/>
    <property type="molecule type" value="Genomic_DNA"/>
</dbReference>
<sequence>MPSAEMGTRLSVGRDTFGRQGIGAMRLRDGTGDGTDRDPVAVVHAALDAGVTMVDTADAYQNEELVGRAIRGRRDEVLLASKFGLVWRGELAGGFDVRADRSYVRQASEASLRRLGVDVIDLYYLHHRSERVPIEETVEAMAELVNQGKVRALGLSNVTADDLRRAHAVHPIAALQEQWSLVQSDIEQELLPTVADLGVVIVAHSPNGHGLLHQPPSTADEQVASGLRTALGEIASRHDTTSGQVALAWVHHRQQVHGVPVIPIPGTTSVRHLRSNVAAADLSLSDDDLRRLDTLRAAS</sequence>
<reference evidence="3 4" key="1">
    <citation type="submission" date="2023-07" db="EMBL/GenBank/DDBJ databases">
        <title>Micromonospora profundi TRM 95458 converts glycerol to a new osmotic compound.</title>
        <authorList>
            <person name="Lu D."/>
        </authorList>
    </citation>
    <scope>NUCLEOTIDE SEQUENCE [LARGE SCALE GENOMIC DNA]</scope>
    <source>
        <strain evidence="3 4">TRM95458</strain>
    </source>
</reference>
<keyword evidence="1" id="KW-0560">Oxidoreductase</keyword>
<dbReference type="InterPro" id="IPR020471">
    <property type="entry name" value="AKR"/>
</dbReference>
<accession>A0AAJ6HTR4</accession>
<dbReference type="InterPro" id="IPR036812">
    <property type="entry name" value="NAD(P)_OxRdtase_dom_sf"/>
</dbReference>
<keyword evidence="4" id="KW-1185">Reference proteome</keyword>
<dbReference type="GO" id="GO:0005737">
    <property type="term" value="C:cytoplasm"/>
    <property type="evidence" value="ECO:0007669"/>
    <property type="project" value="TreeGrafter"/>
</dbReference>
<dbReference type="RefSeq" id="WP_306271276.1">
    <property type="nucleotide sequence ID" value="NZ_CP130472.1"/>
</dbReference>
<evidence type="ECO:0000313" key="3">
    <source>
        <dbReference type="EMBL" id="WLS43809.1"/>
    </source>
</evidence>
<dbReference type="InterPro" id="IPR050791">
    <property type="entry name" value="Aldo-Keto_reductase"/>
</dbReference>
<dbReference type="PANTHER" id="PTHR43625:SF40">
    <property type="entry name" value="ALDO-KETO REDUCTASE YAKC [NADP(+)]"/>
    <property type="match status" value="1"/>
</dbReference>
<dbReference type="Gene3D" id="3.20.20.100">
    <property type="entry name" value="NADP-dependent oxidoreductase domain"/>
    <property type="match status" value="1"/>
</dbReference>
<proteinExistence type="predicted"/>
<dbReference type="PANTHER" id="PTHR43625">
    <property type="entry name" value="AFLATOXIN B1 ALDEHYDE REDUCTASE"/>
    <property type="match status" value="1"/>
</dbReference>
<evidence type="ECO:0000256" key="1">
    <source>
        <dbReference type="ARBA" id="ARBA00023002"/>
    </source>
</evidence>